<evidence type="ECO:0000313" key="2">
    <source>
        <dbReference type="EMBL" id="KAK6984951.1"/>
    </source>
</evidence>
<proteinExistence type="inferred from homology"/>
<evidence type="ECO:0000256" key="1">
    <source>
        <dbReference type="ARBA" id="ARBA00005564"/>
    </source>
</evidence>
<gene>
    <name evidence="2" type="ORF">R3P38DRAFT_3102388</name>
</gene>
<dbReference type="InterPro" id="IPR050282">
    <property type="entry name" value="Cycloisomerase_2"/>
</dbReference>
<dbReference type="GO" id="GO:0017057">
    <property type="term" value="F:6-phosphogluconolactonase activity"/>
    <property type="evidence" value="ECO:0007669"/>
    <property type="project" value="TreeGrafter"/>
</dbReference>
<comment type="caution">
    <text evidence="2">The sequence shown here is derived from an EMBL/GenBank/DDBJ whole genome shotgun (WGS) entry which is preliminary data.</text>
</comment>
<dbReference type="InterPro" id="IPR015943">
    <property type="entry name" value="WD40/YVTN_repeat-like_dom_sf"/>
</dbReference>
<name>A0AAV9ZL72_9AGAR</name>
<dbReference type="Proteomes" id="UP001362999">
    <property type="component" value="Unassembled WGS sequence"/>
</dbReference>
<evidence type="ECO:0000313" key="3">
    <source>
        <dbReference type="Proteomes" id="UP001362999"/>
    </source>
</evidence>
<comment type="similarity">
    <text evidence="1">Belongs to the cycloisomerase 2 family.</text>
</comment>
<reference evidence="2 3" key="1">
    <citation type="journal article" date="2024" name="J Genomics">
        <title>Draft genome sequencing and assembly of Favolaschia claudopus CIRM-BRFM 2984 isolated from oak limbs.</title>
        <authorList>
            <person name="Navarro D."/>
            <person name="Drula E."/>
            <person name="Chaduli D."/>
            <person name="Cazenave R."/>
            <person name="Ahrendt S."/>
            <person name="Wang J."/>
            <person name="Lipzen A."/>
            <person name="Daum C."/>
            <person name="Barry K."/>
            <person name="Grigoriev I.V."/>
            <person name="Favel A."/>
            <person name="Rosso M.N."/>
            <person name="Martin F."/>
        </authorList>
    </citation>
    <scope>NUCLEOTIDE SEQUENCE [LARGE SCALE GENOMIC DNA]</scope>
    <source>
        <strain evidence="2 3">CIRM-BRFM 2984</strain>
    </source>
</reference>
<sequence length="304" mass="33148">MVKFSIYTGGYTAFIVSYLFDTKTSSLTYVDTIPTTSNPSWLSPHLTNPNIFYAVNEVDYGSGDGEIVPTVKGGTKFDNSTSLLLTFPPPAGGVSHPHMAVEHGKEILVPDLVRCRQSLAYRQLVLPGEFGIHGFIQQPLGSGPRHMRVLNNFMYVLHETANLLTKQAYPILPQRHLPIPRLGQHRPHRRSFQLHLRCSGTTPLSALAVVPASYLYASNRQIAGTLDPRGDSIAIYDTDLNLVKQVFTGLGQIRGMEFGLGPVGEEYLVALGARTAGGADLVEVARNSSAIARTSLIMRPDGGY</sequence>
<dbReference type="Pfam" id="PF10282">
    <property type="entry name" value="Lactonase"/>
    <property type="match status" value="1"/>
</dbReference>
<dbReference type="AlphaFoldDB" id="A0AAV9ZL72"/>
<organism evidence="2 3">
    <name type="scientific">Favolaschia claudopus</name>
    <dbReference type="NCBI Taxonomy" id="2862362"/>
    <lineage>
        <taxon>Eukaryota</taxon>
        <taxon>Fungi</taxon>
        <taxon>Dikarya</taxon>
        <taxon>Basidiomycota</taxon>
        <taxon>Agaricomycotina</taxon>
        <taxon>Agaricomycetes</taxon>
        <taxon>Agaricomycetidae</taxon>
        <taxon>Agaricales</taxon>
        <taxon>Marasmiineae</taxon>
        <taxon>Mycenaceae</taxon>
        <taxon>Favolaschia</taxon>
    </lineage>
</organism>
<dbReference type="GO" id="GO:0016853">
    <property type="term" value="F:isomerase activity"/>
    <property type="evidence" value="ECO:0007669"/>
    <property type="project" value="UniProtKB-KW"/>
</dbReference>
<protein>
    <submittedName>
        <fullName evidence="2">Isomerase YbhE</fullName>
    </submittedName>
</protein>
<dbReference type="InterPro" id="IPR019405">
    <property type="entry name" value="Lactonase_7-beta_prop"/>
</dbReference>
<dbReference type="PANTHER" id="PTHR30344">
    <property type="entry name" value="6-PHOSPHOGLUCONOLACTONASE-RELATED"/>
    <property type="match status" value="1"/>
</dbReference>
<keyword evidence="3" id="KW-1185">Reference proteome</keyword>
<accession>A0AAV9ZL72</accession>
<keyword evidence="2" id="KW-0413">Isomerase</keyword>
<dbReference type="Gene3D" id="2.130.10.10">
    <property type="entry name" value="YVTN repeat-like/Quinoprotein amine dehydrogenase"/>
    <property type="match status" value="1"/>
</dbReference>
<dbReference type="EMBL" id="JAWWNJ010000133">
    <property type="protein sequence ID" value="KAK6984951.1"/>
    <property type="molecule type" value="Genomic_DNA"/>
</dbReference>
<dbReference type="PANTHER" id="PTHR30344:SF7">
    <property type="entry name" value="DUF2415 DOMAIN-CONTAINING PROTEIN"/>
    <property type="match status" value="1"/>
</dbReference>